<reference evidence="2" key="1">
    <citation type="journal article" date="2014" name="BMC Genomics">
        <title>Genome sequencing of two Neorhizobium galegae strains reveals a noeT gene responsible for the unusual acetylation of the nodulation factors.</title>
        <authorList>
            <person name="Osterman J."/>
            <person name="Marsh J."/>
            <person name="Laine P.K."/>
            <person name="Zeng Z."/>
            <person name="Alatalo E."/>
            <person name="Sullivan J.T."/>
            <person name="Young J.P."/>
            <person name="Thomas-Oates J."/>
            <person name="Paulin L."/>
            <person name="Lindstrom K."/>
        </authorList>
    </citation>
    <scope>NUCLEOTIDE SEQUENCE [LARGE SCALE GENOMIC DNA]</scope>
    <source>
        <strain evidence="2">HAMBI 1141</strain>
        <plasmid evidence="2">II</plasmid>
    </source>
</reference>
<keyword evidence="1" id="KW-0614">Plasmid</keyword>
<name>A0A068TG01_NEOGA</name>
<dbReference type="EMBL" id="HG938356">
    <property type="protein sequence ID" value="CDN57064.1"/>
    <property type="molecule type" value="Genomic_DNA"/>
</dbReference>
<protein>
    <submittedName>
        <fullName evidence="1">Uncharacterized protein</fullName>
    </submittedName>
</protein>
<dbReference type="HOGENOM" id="CLU_1137331_0_0_5"/>
<gene>
    <name evidence="1" type="ORF">RG1141_PA02290</name>
</gene>
<sequence length="217" mass="24010">MLELFSAFAGDYLNSQGVFAASTTGTIAASALEKILRNRRNAARDILIDALSKGKASRLDIPEEEIAAVLFRYMRAAEEGAARLNLKLLAAVISAQPSKPGVFANDFLRWADTLSTLRREEILVLGVMYRVASKTDFLGYEADRYWNNCCLALQSEFGLEFHKTAQHAYALLRTGLVVIMQGSESRYDMFVATSELSLLAEMADIEALYSETPYAES</sequence>
<accession>A0A068TG01</accession>
<organism evidence="1 2">
    <name type="scientific">Neorhizobium galegae bv. officinalis bv. officinalis str. HAMBI 1141</name>
    <dbReference type="NCBI Taxonomy" id="1028801"/>
    <lineage>
        <taxon>Bacteria</taxon>
        <taxon>Pseudomonadati</taxon>
        <taxon>Pseudomonadota</taxon>
        <taxon>Alphaproteobacteria</taxon>
        <taxon>Hyphomicrobiales</taxon>
        <taxon>Rhizobiaceae</taxon>
        <taxon>Rhizobium/Agrobacterium group</taxon>
        <taxon>Neorhizobium</taxon>
    </lineage>
</organism>
<evidence type="ECO:0000313" key="2">
    <source>
        <dbReference type="Proteomes" id="UP000028186"/>
    </source>
</evidence>
<evidence type="ECO:0000313" key="1">
    <source>
        <dbReference type="EMBL" id="CDN57064.1"/>
    </source>
</evidence>
<proteinExistence type="predicted"/>
<dbReference type="AlphaFoldDB" id="A0A068TG01"/>
<dbReference type="Proteomes" id="UP000028186">
    <property type="component" value="Plasmid pHAMBI1141a"/>
</dbReference>
<dbReference type="RefSeq" id="WP_051900308.1">
    <property type="nucleotide sequence ID" value="NZ_HG938356.1"/>
</dbReference>
<geneLocation type="plasmid" evidence="2">
    <name>II</name>
</geneLocation>
<dbReference type="KEGG" id="ngl:RG1141_PA02290"/>